<gene>
    <name evidence="1" type="ORF">BTM29_01200</name>
</gene>
<evidence type="ECO:0000313" key="2">
    <source>
        <dbReference type="Proteomes" id="UP000187499"/>
    </source>
</evidence>
<name>A0A1P8Q0A1_9LACO</name>
<proteinExistence type="predicted"/>
<dbReference type="Proteomes" id="UP000187499">
    <property type="component" value="Chromosome"/>
</dbReference>
<reference evidence="2" key="1">
    <citation type="submission" date="2016-12" db="EMBL/GenBank/DDBJ databases">
        <authorList>
            <person name="Jung M.Y."/>
            <person name="Lee S.H."/>
        </authorList>
    </citation>
    <scope>NUCLEOTIDE SEQUENCE [LARGE SCALE GENOMIC DNA]</scope>
    <source>
        <strain evidence="2">WiKim39</strain>
    </source>
</reference>
<keyword evidence="2" id="KW-1185">Reference proteome</keyword>
<evidence type="ECO:0000313" key="1">
    <source>
        <dbReference type="EMBL" id="APX71251.1"/>
    </source>
</evidence>
<dbReference type="EMBL" id="CP019323">
    <property type="protein sequence ID" value="APX71251.1"/>
    <property type="molecule type" value="Genomic_DNA"/>
</dbReference>
<dbReference type="AlphaFoldDB" id="A0A1P8Q0A1"/>
<protein>
    <submittedName>
        <fullName evidence="1">Uncharacterized protein</fullName>
    </submittedName>
</protein>
<organism evidence="1 2">
    <name type="scientific">Companilactobacillus allii</name>
    <dbReference type="NCBI Taxonomy" id="1847728"/>
    <lineage>
        <taxon>Bacteria</taxon>
        <taxon>Bacillati</taxon>
        <taxon>Bacillota</taxon>
        <taxon>Bacilli</taxon>
        <taxon>Lactobacillales</taxon>
        <taxon>Lactobacillaceae</taxon>
        <taxon>Companilactobacillus</taxon>
    </lineage>
</organism>
<dbReference type="KEGG" id="lalw:BTM29_01200"/>
<sequence length="80" mass="9166">MYPRKIKIAPIIKVNVNGITIFLTNSASNMTRNKKTSMDRFLANFTIKTISNIWKMNIAIEAFDNPIIIAAFYRNINPSM</sequence>
<dbReference type="RefSeq" id="WP_076613755.1">
    <property type="nucleotide sequence ID" value="NZ_CP019323.1"/>
</dbReference>
<accession>A0A1P8Q0A1</accession>